<dbReference type="RefSeq" id="WP_338736673.1">
    <property type="nucleotide sequence ID" value="NZ_CP146612.1"/>
</dbReference>
<dbReference type="PANTHER" id="PTHR44229:SF4">
    <property type="entry name" value="15-HYDROXYPROSTAGLANDIN DEHYDROGENASE [NAD(+)]"/>
    <property type="match status" value="1"/>
</dbReference>
<dbReference type="InterPro" id="IPR036291">
    <property type="entry name" value="NAD(P)-bd_dom_sf"/>
</dbReference>
<gene>
    <name evidence="2" type="ORF">V8247_04645</name>
</gene>
<dbReference type="EMBL" id="CP146612">
    <property type="protein sequence ID" value="WWX24564.1"/>
    <property type="molecule type" value="Genomic_DNA"/>
</dbReference>
<dbReference type="SUPFAM" id="SSF51735">
    <property type="entry name" value="NAD(P)-binding Rossmann-fold domains"/>
    <property type="match status" value="1"/>
</dbReference>
<name>A0ABZ2J0U5_9CHLR</name>
<dbReference type="Gene3D" id="3.40.50.720">
    <property type="entry name" value="NAD(P)-binding Rossmann-like Domain"/>
    <property type="match status" value="1"/>
</dbReference>
<sequence>MIIENAGLDPESLGGNVAVVTNAGQGLGRETAVSLAFIGASVAVVDADAAAGAETVRVIEKAGGRAIFFQSEAFSQEQMARLYQMVLKSFGKIDLLAIDDRCLGAMEFLPGMLERRYGVIAIVGSELPAVIVKEELVKQLDADGRVAVFTFDPGGEGNAELAGAGLVGALRFGRVFHGKAVDWVTGLAKLGLDAQGQQVPAEETVELSGPPAGTPGAIAQALAEVMAEIEVEYERLSILVRQVAKRMFLQGTGLKVDEWRVYAFEMSQVLTDGVVDEVLTGDYLEKLGHLRDFLAAQEVEAQNWVKSDEDLISVVESLAFRRQVVNDLMSALRLL</sequence>
<dbReference type="PANTHER" id="PTHR44229">
    <property type="entry name" value="15-HYDROXYPROSTAGLANDIN DEHYDROGENASE [NAD(+)]"/>
    <property type="match status" value="1"/>
</dbReference>
<organism evidence="2 3">
    <name type="scientific">Candidatus Dehalogenimonas loeffleri</name>
    <dbReference type="NCBI Taxonomy" id="3127115"/>
    <lineage>
        <taxon>Bacteria</taxon>
        <taxon>Bacillati</taxon>
        <taxon>Chloroflexota</taxon>
        <taxon>Dehalococcoidia</taxon>
        <taxon>Dehalococcoidales</taxon>
        <taxon>Dehalococcoidaceae</taxon>
        <taxon>Dehalogenimonas</taxon>
    </lineage>
</organism>
<reference evidence="2 3" key="1">
    <citation type="submission" date="2024-03" db="EMBL/GenBank/DDBJ databases">
        <title>A Dehalogenimonas Isolated from Estuarine Sediments Dihaloeliminates Chlorinated Alkanes.</title>
        <authorList>
            <person name="Yang Y."/>
            <person name="Wang H."/>
        </authorList>
    </citation>
    <scope>NUCLEOTIDE SEQUENCE [LARGE SCALE GENOMIC DNA]</scope>
    <source>
        <strain evidence="2 3">W</strain>
    </source>
</reference>
<dbReference type="Pfam" id="PF00106">
    <property type="entry name" value="adh_short"/>
    <property type="match status" value="1"/>
</dbReference>
<keyword evidence="1" id="KW-0560">Oxidoreductase</keyword>
<evidence type="ECO:0000313" key="3">
    <source>
        <dbReference type="Proteomes" id="UP001375370"/>
    </source>
</evidence>
<protein>
    <submittedName>
        <fullName evidence="2">SDR family NAD(P)-dependent oxidoreductase</fullName>
    </submittedName>
</protein>
<evidence type="ECO:0000256" key="1">
    <source>
        <dbReference type="ARBA" id="ARBA00023002"/>
    </source>
</evidence>
<accession>A0ABZ2J0U5</accession>
<dbReference type="Proteomes" id="UP001375370">
    <property type="component" value="Chromosome"/>
</dbReference>
<dbReference type="InterPro" id="IPR002347">
    <property type="entry name" value="SDR_fam"/>
</dbReference>
<evidence type="ECO:0000313" key="2">
    <source>
        <dbReference type="EMBL" id="WWX24564.1"/>
    </source>
</evidence>
<keyword evidence="3" id="KW-1185">Reference proteome</keyword>
<proteinExistence type="predicted"/>